<comment type="similarity">
    <text evidence="2">Belongs to the ABC-2 integral membrane protein family.</text>
</comment>
<evidence type="ECO:0000256" key="6">
    <source>
        <dbReference type="ARBA" id="ARBA00022989"/>
    </source>
</evidence>
<dbReference type="Pfam" id="PF12698">
    <property type="entry name" value="ABC2_membrane_3"/>
    <property type="match status" value="1"/>
</dbReference>
<evidence type="ECO:0000256" key="2">
    <source>
        <dbReference type="ARBA" id="ARBA00007783"/>
    </source>
</evidence>
<gene>
    <name evidence="10" type="ORF">BBI08_15775</name>
</gene>
<feature type="transmembrane region" description="Helical" evidence="8">
    <location>
        <begin position="12"/>
        <end position="36"/>
    </location>
</feature>
<keyword evidence="11" id="KW-1185">Reference proteome</keyword>
<dbReference type="InterPro" id="IPR013525">
    <property type="entry name" value="ABC2_TM"/>
</dbReference>
<evidence type="ECO:0000256" key="3">
    <source>
        <dbReference type="ARBA" id="ARBA00022448"/>
    </source>
</evidence>
<dbReference type="InterPro" id="IPR047817">
    <property type="entry name" value="ABC2_TM_bact-type"/>
</dbReference>
<evidence type="ECO:0000259" key="9">
    <source>
        <dbReference type="PROSITE" id="PS51012"/>
    </source>
</evidence>
<dbReference type="InterPro" id="IPR051449">
    <property type="entry name" value="ABC-2_transporter_component"/>
</dbReference>
<dbReference type="PANTHER" id="PTHR30294">
    <property type="entry name" value="MEMBRANE COMPONENT OF ABC TRANSPORTER YHHJ-RELATED"/>
    <property type="match status" value="1"/>
</dbReference>
<keyword evidence="7 8" id="KW-0472">Membrane</keyword>
<evidence type="ECO:0000256" key="4">
    <source>
        <dbReference type="ARBA" id="ARBA00022475"/>
    </source>
</evidence>
<evidence type="ECO:0000256" key="8">
    <source>
        <dbReference type="SAM" id="Phobius"/>
    </source>
</evidence>
<evidence type="ECO:0000313" key="10">
    <source>
        <dbReference type="EMBL" id="ANU15221.1"/>
    </source>
</evidence>
<evidence type="ECO:0000256" key="7">
    <source>
        <dbReference type="ARBA" id="ARBA00023136"/>
    </source>
</evidence>
<feature type="domain" description="ABC transmembrane type-2" evidence="9">
    <location>
        <begin position="140"/>
        <end position="364"/>
    </location>
</feature>
<dbReference type="KEGG" id="phc:BBI08_15775"/>
<reference evidence="11" key="1">
    <citation type="submission" date="2016-07" db="EMBL/GenBank/DDBJ databases">
        <authorList>
            <person name="See-Too W.S."/>
        </authorList>
    </citation>
    <scope>NUCLEOTIDE SEQUENCE [LARGE SCALE GENOMIC DNA]</scope>
    <source>
        <strain evidence="11">DSM 24743</strain>
    </source>
</reference>
<comment type="subcellular location">
    <subcellularLocation>
        <location evidence="1">Cell membrane</location>
        <topology evidence="1">Multi-pass membrane protein</topology>
    </subcellularLocation>
</comment>
<dbReference type="RefSeq" id="WP_008497297.1">
    <property type="nucleotide sequence ID" value="NZ_CP016537.2"/>
</dbReference>
<keyword evidence="3" id="KW-0813">Transport</keyword>
<evidence type="ECO:0000313" key="11">
    <source>
        <dbReference type="Proteomes" id="UP000092687"/>
    </source>
</evidence>
<feature type="transmembrane region" description="Helical" evidence="8">
    <location>
        <begin position="281"/>
        <end position="302"/>
    </location>
</feature>
<evidence type="ECO:0000256" key="1">
    <source>
        <dbReference type="ARBA" id="ARBA00004651"/>
    </source>
</evidence>
<reference evidence="11" key="2">
    <citation type="submission" date="2016-10" db="EMBL/GenBank/DDBJ databases">
        <authorList>
            <person name="See-Too W.S."/>
        </authorList>
    </citation>
    <scope>NUCLEOTIDE SEQUENCE [LARGE SCALE GENOMIC DNA]</scope>
    <source>
        <strain evidence="11">DSM 24743</strain>
    </source>
</reference>
<sequence length="368" mass="40980">MKAVFLLQWRRFYRRPLFVLAMYGLTIIFISVAAAGNGGGPEMIPLYADESVSETEAKEWLKRLDAEAQFSFKLMSEAQAREYVAEGDVSQAVKLFETDYVILVGRDDPVRIALHSLLRRVYSEELRLENAAQSTPDIREQLAETISNPALAVSVSALQEEKASSQSNDELQLLFGMTLFFVVYTIMFSLVRIVGEKETGTWNRMVISPISKWQMYFGHLSYSFLIGFSQITLIFLLFRFAFGFEMGGDFWLLIVIAACYTFSIVALGLLIISLVSQPRQLGAIIPIIATGMAMIGGAFWPIELVTNEILLTIAKILPITYGIQALTSVAVYGDGLKAVIVPILLLLGFGGIFTSLGIRLLEWRSPQP</sequence>
<dbReference type="PANTHER" id="PTHR30294:SF38">
    <property type="entry name" value="TRANSPORT PERMEASE PROTEIN"/>
    <property type="match status" value="1"/>
</dbReference>
<feature type="transmembrane region" description="Helical" evidence="8">
    <location>
        <begin position="339"/>
        <end position="361"/>
    </location>
</feature>
<feature type="transmembrane region" description="Helical" evidence="8">
    <location>
        <begin position="173"/>
        <end position="195"/>
    </location>
</feature>
<dbReference type="GO" id="GO:0005886">
    <property type="term" value="C:plasma membrane"/>
    <property type="evidence" value="ECO:0007669"/>
    <property type="project" value="UniProtKB-SubCell"/>
</dbReference>
<keyword evidence="6 8" id="KW-1133">Transmembrane helix</keyword>
<dbReference type="EMBL" id="CP016537">
    <property type="protein sequence ID" value="ANU15221.1"/>
    <property type="molecule type" value="Genomic_DNA"/>
</dbReference>
<accession>A0A1C7DVC2</accession>
<dbReference type="GO" id="GO:0140359">
    <property type="term" value="F:ABC-type transporter activity"/>
    <property type="evidence" value="ECO:0007669"/>
    <property type="project" value="InterPro"/>
</dbReference>
<dbReference type="AlphaFoldDB" id="A0A1C7DVC2"/>
<dbReference type="PROSITE" id="PS51012">
    <property type="entry name" value="ABC_TM2"/>
    <property type="match status" value="1"/>
</dbReference>
<feature type="transmembrane region" description="Helical" evidence="8">
    <location>
        <begin position="250"/>
        <end position="274"/>
    </location>
</feature>
<name>A0A1C7DVC2_9BACL</name>
<feature type="transmembrane region" description="Helical" evidence="8">
    <location>
        <begin position="216"/>
        <end position="238"/>
    </location>
</feature>
<organism evidence="10 11">
    <name type="scientific">Planococcus halocryophilus</name>
    <dbReference type="NCBI Taxonomy" id="1215089"/>
    <lineage>
        <taxon>Bacteria</taxon>
        <taxon>Bacillati</taxon>
        <taxon>Bacillota</taxon>
        <taxon>Bacilli</taxon>
        <taxon>Bacillales</taxon>
        <taxon>Caryophanaceae</taxon>
        <taxon>Planococcus</taxon>
    </lineage>
</organism>
<dbReference type="STRING" id="1215089.BBI08_15775"/>
<dbReference type="Proteomes" id="UP000092687">
    <property type="component" value="Chromosome"/>
</dbReference>
<keyword evidence="4" id="KW-1003">Cell membrane</keyword>
<protein>
    <recommendedName>
        <fullName evidence="9">ABC transmembrane type-2 domain-containing protein</fullName>
    </recommendedName>
</protein>
<evidence type="ECO:0000256" key="5">
    <source>
        <dbReference type="ARBA" id="ARBA00022692"/>
    </source>
</evidence>
<proteinExistence type="inferred from homology"/>
<keyword evidence="5 8" id="KW-0812">Transmembrane</keyword>